<dbReference type="InterPro" id="IPR004839">
    <property type="entry name" value="Aminotransferase_I/II_large"/>
</dbReference>
<evidence type="ECO:0000313" key="12">
    <source>
        <dbReference type="EMBL" id="KAK4251966.1"/>
    </source>
</evidence>
<comment type="catalytic activity">
    <reaction evidence="8">
        <text>an aromatic L-alpha-amino acid + 2-oxoglutarate = an aromatic oxo-acid + L-glutamate</text>
        <dbReference type="Rhea" id="RHEA:17533"/>
        <dbReference type="ChEBI" id="CHEBI:16810"/>
        <dbReference type="ChEBI" id="CHEBI:29985"/>
        <dbReference type="ChEBI" id="CHEBI:73309"/>
        <dbReference type="ChEBI" id="CHEBI:84824"/>
        <dbReference type="EC" id="2.6.1.57"/>
    </reaction>
</comment>
<dbReference type="GO" id="GO:0030170">
    <property type="term" value="F:pyridoxal phosphate binding"/>
    <property type="evidence" value="ECO:0007669"/>
    <property type="project" value="InterPro"/>
</dbReference>
<evidence type="ECO:0000256" key="3">
    <source>
        <dbReference type="ARBA" id="ARBA00007441"/>
    </source>
</evidence>
<dbReference type="PANTHER" id="PTHR42790">
    <property type="entry name" value="AMINOTRANSFERASE"/>
    <property type="match status" value="1"/>
</dbReference>
<sequence length="621" mass="67929">MRTAIRTGALRSLPPPSTAPIHSSVNGLRNGVPRRFSVPPSSAIHSKSHDRSEALAPAARLPEAEPVPAAVPRKRVTIADIKERRAKAGRLIAPTAAYSDADMFKAPTTGKPKAKRWDHYLTKESILRAPCKLKQAAKHLKTPGLISLGGGLPCPEYFPISSLTLHVPTPPNFSEAATMEGGGEDITIGKYDAGFSQPSSSSSSSSAREEEPKSEYDLSIALNYAQASGSAQMTRFVTEHVELVGAAPPYADWRTCLTVGSTGALEQALRMLCDGAGRGDTLVTEEFSFSTALETAAPLGVGVVGVPMDAEGMIPAELDALLSSWDSPSSSPSSFSSSGMKMAKKGRGKKPHVLYTVPSGQNPTGATQSERRRRDIYEVARRHDLFIIEDEPYYYLQMPEHSGGLTDQPTPPQSVDEFLDGLIPTYTSMDVDGRVLRMDSFSKVVVPGSRLGWITASEQIVERFIRHAEVANQGPSGFSQAILHKLLDERWGHEGYLRWLMNLRVEYTKRRNAMAAACDEFLPKEVVSWNPPRAGMFQWLKVNHELHPQVSTKSILDIEEEIFNSCIAKGVLVARGSWFRAEQDVPPSGLYFRATFAAATPDNMREAIRRLGEAIRENYQL</sequence>
<organism evidence="12 13">
    <name type="scientific">Corynascus novoguineensis</name>
    <dbReference type="NCBI Taxonomy" id="1126955"/>
    <lineage>
        <taxon>Eukaryota</taxon>
        <taxon>Fungi</taxon>
        <taxon>Dikarya</taxon>
        <taxon>Ascomycota</taxon>
        <taxon>Pezizomycotina</taxon>
        <taxon>Sordariomycetes</taxon>
        <taxon>Sordariomycetidae</taxon>
        <taxon>Sordariales</taxon>
        <taxon>Chaetomiaceae</taxon>
        <taxon>Corynascus</taxon>
    </lineage>
</organism>
<dbReference type="FunFam" id="3.40.640.10:FF:000074">
    <property type="entry name" value="Aromatic amino acid aminotransferase"/>
    <property type="match status" value="1"/>
</dbReference>
<dbReference type="GO" id="GO:0005737">
    <property type="term" value="C:cytoplasm"/>
    <property type="evidence" value="ECO:0007669"/>
    <property type="project" value="UniProtKB-SubCell"/>
</dbReference>
<accession>A0AAN7D1Y5</accession>
<dbReference type="InterPro" id="IPR050859">
    <property type="entry name" value="Class-I_PLP-dep_aminotransf"/>
</dbReference>
<feature type="region of interest" description="Disordered" evidence="10">
    <location>
        <begin position="188"/>
        <end position="212"/>
    </location>
</feature>
<evidence type="ECO:0000256" key="7">
    <source>
        <dbReference type="ARBA" id="ARBA00022898"/>
    </source>
</evidence>
<keyword evidence="6 12" id="KW-0808">Transferase</keyword>
<dbReference type="InterPro" id="IPR015421">
    <property type="entry name" value="PyrdxlP-dep_Trfase_major"/>
</dbReference>
<dbReference type="GO" id="GO:0006571">
    <property type="term" value="P:tyrosine biosynthetic process"/>
    <property type="evidence" value="ECO:0007669"/>
    <property type="project" value="TreeGrafter"/>
</dbReference>
<protein>
    <recommendedName>
        <fullName evidence="9">aromatic-amino-acid transaminase</fullName>
        <ecNumber evidence="9">2.6.1.57</ecNumber>
    </recommendedName>
</protein>
<name>A0AAN7D1Y5_9PEZI</name>
<evidence type="ECO:0000259" key="11">
    <source>
        <dbReference type="Pfam" id="PF00155"/>
    </source>
</evidence>
<evidence type="ECO:0000256" key="10">
    <source>
        <dbReference type="SAM" id="MobiDB-lite"/>
    </source>
</evidence>
<dbReference type="PANTHER" id="PTHR42790:SF21">
    <property type="entry name" value="AROMATIC_AMINOADIPATE AMINOTRANSFERASE 1"/>
    <property type="match status" value="1"/>
</dbReference>
<comment type="cofactor">
    <cofactor evidence="1">
        <name>pyridoxal 5'-phosphate</name>
        <dbReference type="ChEBI" id="CHEBI:597326"/>
    </cofactor>
</comment>
<dbReference type="GO" id="GO:0009074">
    <property type="term" value="P:aromatic amino acid family catabolic process"/>
    <property type="evidence" value="ECO:0007669"/>
    <property type="project" value="TreeGrafter"/>
</dbReference>
<evidence type="ECO:0000313" key="13">
    <source>
        <dbReference type="Proteomes" id="UP001303647"/>
    </source>
</evidence>
<keyword evidence="7" id="KW-0663">Pyridoxal phosphate</keyword>
<dbReference type="SUPFAM" id="SSF53383">
    <property type="entry name" value="PLP-dependent transferases"/>
    <property type="match status" value="1"/>
</dbReference>
<dbReference type="GO" id="GO:0008793">
    <property type="term" value="F:aromatic-amino-acid transaminase activity"/>
    <property type="evidence" value="ECO:0007669"/>
    <property type="project" value="TreeGrafter"/>
</dbReference>
<evidence type="ECO:0000256" key="4">
    <source>
        <dbReference type="ARBA" id="ARBA00022490"/>
    </source>
</evidence>
<reference evidence="12" key="1">
    <citation type="journal article" date="2023" name="Mol. Phylogenet. Evol.">
        <title>Genome-scale phylogeny and comparative genomics of the fungal order Sordariales.</title>
        <authorList>
            <person name="Hensen N."/>
            <person name="Bonometti L."/>
            <person name="Westerberg I."/>
            <person name="Brannstrom I.O."/>
            <person name="Guillou S."/>
            <person name="Cros-Aarteil S."/>
            <person name="Calhoun S."/>
            <person name="Haridas S."/>
            <person name="Kuo A."/>
            <person name="Mondo S."/>
            <person name="Pangilinan J."/>
            <person name="Riley R."/>
            <person name="LaButti K."/>
            <person name="Andreopoulos B."/>
            <person name="Lipzen A."/>
            <person name="Chen C."/>
            <person name="Yan M."/>
            <person name="Daum C."/>
            <person name="Ng V."/>
            <person name="Clum A."/>
            <person name="Steindorff A."/>
            <person name="Ohm R.A."/>
            <person name="Martin F."/>
            <person name="Silar P."/>
            <person name="Natvig D.O."/>
            <person name="Lalanne C."/>
            <person name="Gautier V."/>
            <person name="Ament-Velasquez S.L."/>
            <person name="Kruys A."/>
            <person name="Hutchinson M.I."/>
            <person name="Powell A.J."/>
            <person name="Barry K."/>
            <person name="Miller A.N."/>
            <person name="Grigoriev I.V."/>
            <person name="Debuchy R."/>
            <person name="Gladieux P."/>
            <person name="Hiltunen Thoren M."/>
            <person name="Johannesson H."/>
        </authorList>
    </citation>
    <scope>NUCLEOTIDE SEQUENCE</scope>
    <source>
        <strain evidence="12">CBS 359.72</strain>
    </source>
</reference>
<reference evidence="12" key="2">
    <citation type="submission" date="2023-05" db="EMBL/GenBank/DDBJ databases">
        <authorList>
            <consortium name="Lawrence Berkeley National Laboratory"/>
            <person name="Steindorff A."/>
            <person name="Hensen N."/>
            <person name="Bonometti L."/>
            <person name="Westerberg I."/>
            <person name="Brannstrom I.O."/>
            <person name="Guillou S."/>
            <person name="Cros-Aarteil S."/>
            <person name="Calhoun S."/>
            <person name="Haridas S."/>
            <person name="Kuo A."/>
            <person name="Mondo S."/>
            <person name="Pangilinan J."/>
            <person name="Riley R."/>
            <person name="Labutti K."/>
            <person name="Andreopoulos B."/>
            <person name="Lipzen A."/>
            <person name="Chen C."/>
            <person name="Yanf M."/>
            <person name="Daum C."/>
            <person name="Ng V."/>
            <person name="Clum A."/>
            <person name="Ohm R."/>
            <person name="Martin F."/>
            <person name="Silar P."/>
            <person name="Natvig D."/>
            <person name="Lalanne C."/>
            <person name="Gautier V."/>
            <person name="Ament-Velasquez S.L."/>
            <person name="Kruys A."/>
            <person name="Hutchinson M.I."/>
            <person name="Powell A.J."/>
            <person name="Barry K."/>
            <person name="Miller A.N."/>
            <person name="Grigoriev I.V."/>
            <person name="Debuchy R."/>
            <person name="Gladieux P."/>
            <person name="Thoren M.H."/>
            <person name="Johannesson H."/>
        </authorList>
    </citation>
    <scope>NUCLEOTIDE SEQUENCE</scope>
    <source>
        <strain evidence="12">CBS 359.72</strain>
    </source>
</reference>
<dbReference type="Pfam" id="PF00155">
    <property type="entry name" value="Aminotran_1_2"/>
    <property type="match status" value="1"/>
</dbReference>
<dbReference type="EMBL" id="MU857603">
    <property type="protein sequence ID" value="KAK4251966.1"/>
    <property type="molecule type" value="Genomic_DNA"/>
</dbReference>
<feature type="compositionally biased region" description="Polar residues" evidence="10">
    <location>
        <begin position="358"/>
        <end position="368"/>
    </location>
</feature>
<feature type="region of interest" description="Disordered" evidence="10">
    <location>
        <begin position="351"/>
        <end position="371"/>
    </location>
</feature>
<dbReference type="Gene3D" id="3.40.640.10">
    <property type="entry name" value="Type I PLP-dependent aspartate aminotransferase-like (Major domain)"/>
    <property type="match status" value="1"/>
</dbReference>
<feature type="region of interest" description="Disordered" evidence="10">
    <location>
        <begin position="1"/>
        <end position="61"/>
    </location>
</feature>
<comment type="caution">
    <text evidence="12">The sequence shown here is derived from an EMBL/GenBank/DDBJ whole genome shotgun (WGS) entry which is preliminary data.</text>
</comment>
<dbReference type="InterPro" id="IPR015424">
    <property type="entry name" value="PyrdxlP-dep_Trfase"/>
</dbReference>
<dbReference type="CDD" id="cd00609">
    <property type="entry name" value="AAT_like"/>
    <property type="match status" value="1"/>
</dbReference>
<gene>
    <name evidence="12" type="ORF">C7999DRAFT_37329</name>
</gene>
<evidence type="ECO:0000256" key="9">
    <source>
        <dbReference type="ARBA" id="ARBA00067014"/>
    </source>
</evidence>
<keyword evidence="13" id="KW-1185">Reference proteome</keyword>
<keyword evidence="5" id="KW-0032">Aminotransferase</keyword>
<dbReference type="EC" id="2.6.1.57" evidence="9"/>
<proteinExistence type="inferred from homology"/>
<keyword evidence="4" id="KW-0963">Cytoplasm</keyword>
<dbReference type="GO" id="GO:0019878">
    <property type="term" value="P:lysine biosynthetic process via aminoadipic acid"/>
    <property type="evidence" value="ECO:0007669"/>
    <property type="project" value="TreeGrafter"/>
</dbReference>
<evidence type="ECO:0000256" key="6">
    <source>
        <dbReference type="ARBA" id="ARBA00022679"/>
    </source>
</evidence>
<dbReference type="AlphaFoldDB" id="A0AAN7D1Y5"/>
<dbReference type="Proteomes" id="UP001303647">
    <property type="component" value="Unassembled WGS sequence"/>
</dbReference>
<feature type="domain" description="Aminotransferase class I/classII large" evidence="11">
    <location>
        <begin position="207"/>
        <end position="611"/>
    </location>
</feature>
<evidence type="ECO:0000256" key="5">
    <source>
        <dbReference type="ARBA" id="ARBA00022576"/>
    </source>
</evidence>
<comment type="subcellular location">
    <subcellularLocation>
        <location evidence="2">Cytoplasm</location>
    </subcellularLocation>
</comment>
<comment type="similarity">
    <text evidence="3">Belongs to the class-I pyridoxal-phosphate-dependent aminotransferase family.</text>
</comment>
<evidence type="ECO:0000256" key="8">
    <source>
        <dbReference type="ARBA" id="ARBA00051993"/>
    </source>
</evidence>
<dbReference type="GO" id="GO:0047536">
    <property type="term" value="F:2-aminoadipate transaminase activity"/>
    <property type="evidence" value="ECO:0007669"/>
    <property type="project" value="TreeGrafter"/>
</dbReference>
<evidence type="ECO:0000256" key="2">
    <source>
        <dbReference type="ARBA" id="ARBA00004496"/>
    </source>
</evidence>
<evidence type="ECO:0000256" key="1">
    <source>
        <dbReference type="ARBA" id="ARBA00001933"/>
    </source>
</evidence>